<dbReference type="PANTHER" id="PTHR33077">
    <property type="entry name" value="PROTEIN TIFY 4A-RELATED-RELATED"/>
    <property type="match status" value="1"/>
</dbReference>
<dbReference type="PANTHER" id="PTHR33077:SF152">
    <property type="entry name" value="PROTEIN TIFY"/>
    <property type="match status" value="1"/>
</dbReference>
<evidence type="ECO:0000256" key="1">
    <source>
        <dbReference type="ARBA" id="ARBA00008614"/>
    </source>
</evidence>
<protein>
    <recommendedName>
        <fullName evidence="2">Protein TIFY</fullName>
    </recommendedName>
    <alternativeName>
        <fullName evidence="2">Jasmonate ZIM domain-containing protein</fullName>
    </alternativeName>
</protein>
<dbReference type="InterPro" id="IPR010399">
    <property type="entry name" value="Tify_dom"/>
</dbReference>
<sequence length="299" mass="32985">MSNLELAVLPKLVHDDDTKLPVSQREKGESEQLTIFYAGIVHVYDNIPAEKAESIINLARESCSQLSGSTVAKEIKSTHKSQVPSVCKFQADLPIARRKSLERFFEKRHNRITSKQPYASPAITQSEDKCDDESMMASGEGSPRASREVTMDALLSTTKLNQPIQIDDVEGEGPYGGEGLYEATLFVEFVCNRKGAYGGGHRGRRGGIGPAPYGRGWGHKASEYPNQRNIVLMEGDPYFVRVKMTKSDVSEGTLQEDDGDDGEPERVVEEGKVNVPCGLMRKTPHDDAWPEEGEVLISL</sequence>
<dbReference type="STRING" id="4072.A0A2G2XUD0"/>
<comment type="similarity">
    <text evidence="1 2">Belongs to the TIFY/JAZ family.</text>
</comment>
<evidence type="ECO:0000256" key="3">
    <source>
        <dbReference type="SAM" id="MobiDB-lite"/>
    </source>
</evidence>
<dbReference type="Gramene" id="PHT61097">
    <property type="protein sequence ID" value="PHT61097"/>
    <property type="gene ID" value="T459_35051"/>
</dbReference>
<comment type="function">
    <text evidence="2">Repressor of jasmonate responses.</text>
</comment>
<comment type="caution">
    <text evidence="5">The sequence shown here is derived from an EMBL/GenBank/DDBJ whole genome shotgun (WGS) entry which is preliminary data.</text>
</comment>
<dbReference type="SMR" id="A0A2G2XUD0"/>
<dbReference type="InterPro" id="IPR040390">
    <property type="entry name" value="TIFY/JAZ"/>
</dbReference>
<dbReference type="GO" id="GO:0009611">
    <property type="term" value="P:response to wounding"/>
    <property type="evidence" value="ECO:0000318"/>
    <property type="project" value="GO_Central"/>
</dbReference>
<dbReference type="PROSITE" id="PS51320">
    <property type="entry name" value="TIFY"/>
    <property type="match status" value="1"/>
</dbReference>
<reference evidence="5 6" key="2">
    <citation type="journal article" date="2017" name="Genome Biol.">
        <title>New reference genome sequences of hot pepper reveal the massive evolution of plant disease-resistance genes by retroduplication.</title>
        <authorList>
            <person name="Kim S."/>
            <person name="Park J."/>
            <person name="Yeom S.I."/>
            <person name="Kim Y.M."/>
            <person name="Seo E."/>
            <person name="Kim K.T."/>
            <person name="Kim M.S."/>
            <person name="Lee J.M."/>
            <person name="Cheong K."/>
            <person name="Shin H.S."/>
            <person name="Kim S.B."/>
            <person name="Han K."/>
            <person name="Lee J."/>
            <person name="Park M."/>
            <person name="Lee H.A."/>
            <person name="Lee H.Y."/>
            <person name="Lee Y."/>
            <person name="Oh S."/>
            <person name="Lee J.H."/>
            <person name="Choi E."/>
            <person name="Choi E."/>
            <person name="Lee S.E."/>
            <person name="Jeon J."/>
            <person name="Kim H."/>
            <person name="Choi G."/>
            <person name="Song H."/>
            <person name="Lee J."/>
            <person name="Lee S.C."/>
            <person name="Kwon J.K."/>
            <person name="Lee H.Y."/>
            <person name="Koo N."/>
            <person name="Hong Y."/>
            <person name="Kim R.W."/>
            <person name="Kang W.H."/>
            <person name="Huh J.H."/>
            <person name="Kang B.C."/>
            <person name="Yang T.J."/>
            <person name="Lee Y.H."/>
            <person name="Bennetzen J.L."/>
            <person name="Choi D."/>
        </authorList>
    </citation>
    <scope>NUCLEOTIDE SEQUENCE [LARGE SCALE GENOMIC DNA]</scope>
    <source>
        <strain evidence="6">cv. CM334</strain>
    </source>
</reference>
<proteinExistence type="inferred from homology"/>
<dbReference type="GO" id="GO:0005634">
    <property type="term" value="C:nucleus"/>
    <property type="evidence" value="ECO:0000318"/>
    <property type="project" value="GO_Central"/>
</dbReference>
<dbReference type="Pfam" id="PF06200">
    <property type="entry name" value="tify"/>
    <property type="match status" value="1"/>
</dbReference>
<comment type="subcellular location">
    <subcellularLocation>
        <location evidence="2">Nucleus</location>
    </subcellularLocation>
</comment>
<organism evidence="5 6">
    <name type="scientific">Capsicum annuum</name>
    <name type="common">Capsicum pepper</name>
    <dbReference type="NCBI Taxonomy" id="4072"/>
    <lineage>
        <taxon>Eukaryota</taxon>
        <taxon>Viridiplantae</taxon>
        <taxon>Streptophyta</taxon>
        <taxon>Embryophyta</taxon>
        <taxon>Tracheophyta</taxon>
        <taxon>Spermatophyta</taxon>
        <taxon>Magnoliopsida</taxon>
        <taxon>eudicotyledons</taxon>
        <taxon>Gunneridae</taxon>
        <taxon>Pentapetalae</taxon>
        <taxon>asterids</taxon>
        <taxon>lamiids</taxon>
        <taxon>Solanales</taxon>
        <taxon>Solanaceae</taxon>
        <taxon>Solanoideae</taxon>
        <taxon>Capsiceae</taxon>
        <taxon>Capsicum</taxon>
    </lineage>
</organism>
<dbReference type="EMBL" id="AYRZ02000259">
    <property type="protein sequence ID" value="PHT61097.1"/>
    <property type="molecule type" value="Genomic_DNA"/>
</dbReference>
<name>A0A2G2XUD0_CAPAN</name>
<dbReference type="Pfam" id="PF09425">
    <property type="entry name" value="Jas_motif"/>
    <property type="match status" value="1"/>
</dbReference>
<comment type="domain">
    <text evidence="2">The jas domain is required for interaction with COI1.</text>
</comment>
<dbReference type="GO" id="GO:0031347">
    <property type="term" value="P:regulation of defense response"/>
    <property type="evidence" value="ECO:0000318"/>
    <property type="project" value="GO_Central"/>
</dbReference>
<keyword evidence="2" id="KW-1184">Jasmonic acid signaling pathway</keyword>
<dbReference type="InterPro" id="IPR018467">
    <property type="entry name" value="CCT_CS"/>
</dbReference>
<keyword evidence="2" id="KW-0539">Nucleus</keyword>
<evidence type="ECO:0000313" key="5">
    <source>
        <dbReference type="EMBL" id="PHT61097.1"/>
    </source>
</evidence>
<dbReference type="GO" id="GO:2000022">
    <property type="term" value="P:regulation of jasmonic acid mediated signaling pathway"/>
    <property type="evidence" value="ECO:0000318"/>
    <property type="project" value="GO_Central"/>
</dbReference>
<dbReference type="Proteomes" id="UP000222542">
    <property type="component" value="Unassembled WGS sequence"/>
</dbReference>
<evidence type="ECO:0000256" key="2">
    <source>
        <dbReference type="RuleBase" id="RU369065"/>
    </source>
</evidence>
<evidence type="ECO:0000259" key="4">
    <source>
        <dbReference type="PROSITE" id="PS51320"/>
    </source>
</evidence>
<reference evidence="5 6" key="1">
    <citation type="journal article" date="2014" name="Nat. Genet.">
        <title>Genome sequence of the hot pepper provides insights into the evolution of pungency in Capsicum species.</title>
        <authorList>
            <person name="Kim S."/>
            <person name="Park M."/>
            <person name="Yeom S.I."/>
            <person name="Kim Y.M."/>
            <person name="Lee J.M."/>
            <person name="Lee H.A."/>
            <person name="Seo E."/>
            <person name="Choi J."/>
            <person name="Cheong K."/>
            <person name="Kim K.T."/>
            <person name="Jung K."/>
            <person name="Lee G.W."/>
            <person name="Oh S.K."/>
            <person name="Bae C."/>
            <person name="Kim S.B."/>
            <person name="Lee H.Y."/>
            <person name="Kim S.Y."/>
            <person name="Kim M.S."/>
            <person name="Kang B.C."/>
            <person name="Jo Y.D."/>
            <person name="Yang H.B."/>
            <person name="Jeong H.J."/>
            <person name="Kang W.H."/>
            <person name="Kwon J.K."/>
            <person name="Shin C."/>
            <person name="Lim J.Y."/>
            <person name="Park J.H."/>
            <person name="Huh J.H."/>
            <person name="Kim J.S."/>
            <person name="Kim B.D."/>
            <person name="Cohen O."/>
            <person name="Paran I."/>
            <person name="Suh M.C."/>
            <person name="Lee S.B."/>
            <person name="Kim Y.K."/>
            <person name="Shin Y."/>
            <person name="Noh S.J."/>
            <person name="Park J."/>
            <person name="Seo Y.S."/>
            <person name="Kwon S.Y."/>
            <person name="Kim H.A."/>
            <person name="Park J.M."/>
            <person name="Kim H.J."/>
            <person name="Choi S.B."/>
            <person name="Bosland P.W."/>
            <person name="Reeves G."/>
            <person name="Jo S.H."/>
            <person name="Lee B.W."/>
            <person name="Cho H.T."/>
            <person name="Choi H.S."/>
            <person name="Lee M.S."/>
            <person name="Yu Y."/>
            <person name="Do Choi Y."/>
            <person name="Park B.S."/>
            <person name="van Deynze A."/>
            <person name="Ashrafi H."/>
            <person name="Hill T."/>
            <person name="Kim W.T."/>
            <person name="Pai H.S."/>
            <person name="Ahn H.K."/>
            <person name="Yeam I."/>
            <person name="Giovannoni J.J."/>
            <person name="Rose J.K."/>
            <person name="Sorensen I."/>
            <person name="Lee S.J."/>
            <person name="Kim R.W."/>
            <person name="Choi I.Y."/>
            <person name="Choi B.S."/>
            <person name="Lim J.S."/>
            <person name="Lee Y.H."/>
            <person name="Choi D."/>
        </authorList>
    </citation>
    <scope>NUCLEOTIDE SEQUENCE [LARGE SCALE GENOMIC DNA]</scope>
    <source>
        <strain evidence="6">cv. CM334</strain>
    </source>
</reference>
<evidence type="ECO:0000313" key="6">
    <source>
        <dbReference type="Proteomes" id="UP000222542"/>
    </source>
</evidence>
<keyword evidence="6" id="KW-1185">Reference proteome</keyword>
<feature type="region of interest" description="Disordered" evidence="3">
    <location>
        <begin position="120"/>
        <end position="147"/>
    </location>
</feature>
<feature type="domain" description="Tify" evidence="4">
    <location>
        <begin position="26"/>
        <end position="61"/>
    </location>
</feature>
<gene>
    <name evidence="5" type="ORF">T459_35051</name>
</gene>
<dbReference type="SMART" id="SM00979">
    <property type="entry name" value="TIFY"/>
    <property type="match status" value="1"/>
</dbReference>
<dbReference type="AlphaFoldDB" id="A0A2G2XUD0"/>
<accession>A0A2G2XUD0</accession>